<dbReference type="PROSITE" id="PS51257">
    <property type="entry name" value="PROKAR_LIPOPROTEIN"/>
    <property type="match status" value="1"/>
</dbReference>
<keyword evidence="1" id="KW-0732">Signal</keyword>
<dbReference type="OrthoDB" id="1114031at2"/>
<dbReference type="RefSeq" id="WP_091545692.1">
    <property type="nucleotide sequence ID" value="NZ_FONY01000020.1"/>
</dbReference>
<keyword evidence="3" id="KW-1185">Reference proteome</keyword>
<name>A0A1I2GXR1_9BACT</name>
<gene>
    <name evidence="2" type="ORF">SAMN04488541_102083</name>
</gene>
<dbReference type="Proteomes" id="UP000199513">
    <property type="component" value="Unassembled WGS sequence"/>
</dbReference>
<proteinExistence type="predicted"/>
<accession>A0A1I2GXR1</accession>
<organism evidence="2 3">
    <name type="scientific">Thermoflexibacter ruber</name>
    <dbReference type="NCBI Taxonomy" id="1003"/>
    <lineage>
        <taxon>Bacteria</taxon>
        <taxon>Pseudomonadati</taxon>
        <taxon>Bacteroidota</taxon>
        <taxon>Cytophagia</taxon>
        <taxon>Cytophagales</taxon>
        <taxon>Thermoflexibacteraceae</taxon>
        <taxon>Thermoflexibacter</taxon>
    </lineage>
</organism>
<evidence type="ECO:0000313" key="3">
    <source>
        <dbReference type="Proteomes" id="UP000199513"/>
    </source>
</evidence>
<evidence type="ECO:0008006" key="4">
    <source>
        <dbReference type="Google" id="ProtNLM"/>
    </source>
</evidence>
<protein>
    <recommendedName>
        <fullName evidence="4">Lipoprotein</fullName>
    </recommendedName>
</protein>
<evidence type="ECO:0000313" key="2">
    <source>
        <dbReference type="EMBL" id="SFF21943.1"/>
    </source>
</evidence>
<feature type="chain" id="PRO_5011487021" description="Lipoprotein" evidence="1">
    <location>
        <begin position="25"/>
        <end position="270"/>
    </location>
</feature>
<dbReference type="EMBL" id="FONY01000020">
    <property type="protein sequence ID" value="SFF21943.1"/>
    <property type="molecule type" value="Genomic_DNA"/>
</dbReference>
<dbReference type="AlphaFoldDB" id="A0A1I2GXR1"/>
<feature type="signal peptide" evidence="1">
    <location>
        <begin position="1"/>
        <end position="24"/>
    </location>
</feature>
<sequence length="270" mass="29128">MKNNFKKIGFMLSLSLLVITSACKKENNASPSAEVDETTIIQTSESDQVINDVISTVDDAMDGKFDGIGNGRVEACGDISLNLQQRSLTIDFGNGCQGLFGRTRKGKMTVVFTDNQRTITFQNYAVESYTISGTIVQSNITRSNTQISYTTNASNLQITTPNKKITVNNLQRTTRISFGTNPKQIIDNEVRISGTSAGINNSGETFTTEITTPLVIKQACFQSGVFYPVSGVSVVKVGSKPSMTLNFGSGTCDKQVEVSLGNISKTITLP</sequence>
<evidence type="ECO:0000256" key="1">
    <source>
        <dbReference type="SAM" id="SignalP"/>
    </source>
</evidence>
<dbReference type="STRING" id="1003.SAMN04488541_102083"/>
<reference evidence="2 3" key="1">
    <citation type="submission" date="2016-10" db="EMBL/GenBank/DDBJ databases">
        <authorList>
            <person name="de Groot N.N."/>
        </authorList>
    </citation>
    <scope>NUCLEOTIDE SEQUENCE [LARGE SCALE GENOMIC DNA]</scope>
    <source>
        <strain>GEY</strain>
        <strain evidence="3">DSM 9560</strain>
    </source>
</reference>